<dbReference type="PANTHER" id="PTHR42886:SF29">
    <property type="entry name" value="PUMMELIG, ISOFORM A"/>
    <property type="match status" value="1"/>
</dbReference>
<sequence>MQHQVLPLSLRMAGKVLSAMSRPFPGATARIFYRLYCTPPAGKLRSTHVELRNQAVMQSLQVSSYPFDNTPLKVKTYRWGSTGPKILLLHGWGGSPLHFKQLITALLQQGYQVVSYDAPAHGLSGGKRTNLVQWMHVLEQVMQEEAPFYAVIGHSFGALNAALTLSRKNVAVPRLVLLSTALSAPVFFNEALRLFRIHPVVMPKLQQLIRTRLREDLSDMDMHRYINGIKAEKIWLGYDTTDTLALATEIDDYLQQYPAIQSLRITGEGHFRIMRDTKVLNGIMTFLSAP</sequence>
<evidence type="ECO:0000259" key="1">
    <source>
        <dbReference type="Pfam" id="PF12697"/>
    </source>
</evidence>
<evidence type="ECO:0000313" key="2">
    <source>
        <dbReference type="EMBL" id="TWF38936.1"/>
    </source>
</evidence>
<accession>A0A561PLF3</accession>
<proteinExistence type="predicted"/>
<dbReference type="PANTHER" id="PTHR42886">
    <property type="entry name" value="RE40534P-RELATED"/>
    <property type="match status" value="1"/>
</dbReference>
<dbReference type="InterPro" id="IPR000073">
    <property type="entry name" value="AB_hydrolase_1"/>
</dbReference>
<dbReference type="EMBL" id="VIWO01000006">
    <property type="protein sequence ID" value="TWF38936.1"/>
    <property type="molecule type" value="Genomic_DNA"/>
</dbReference>
<gene>
    <name evidence="2" type="ORF">FHW36_106159</name>
</gene>
<evidence type="ECO:0000313" key="3">
    <source>
        <dbReference type="Proteomes" id="UP000320811"/>
    </source>
</evidence>
<protein>
    <submittedName>
        <fullName evidence="2">Alpha/beta hydrolase family protein</fullName>
    </submittedName>
</protein>
<dbReference type="RefSeq" id="WP_145671368.1">
    <property type="nucleotide sequence ID" value="NZ_VIWO01000006.1"/>
</dbReference>
<dbReference type="SUPFAM" id="SSF53474">
    <property type="entry name" value="alpha/beta-Hydrolases"/>
    <property type="match status" value="1"/>
</dbReference>
<keyword evidence="3" id="KW-1185">Reference proteome</keyword>
<comment type="caution">
    <text evidence="2">The sequence shown here is derived from an EMBL/GenBank/DDBJ whole genome shotgun (WGS) entry which is preliminary data.</text>
</comment>
<reference evidence="2 3" key="1">
    <citation type="submission" date="2019-06" db="EMBL/GenBank/DDBJ databases">
        <title>Sorghum-associated microbial communities from plants grown in Nebraska, USA.</title>
        <authorList>
            <person name="Schachtman D."/>
        </authorList>
    </citation>
    <scope>NUCLEOTIDE SEQUENCE [LARGE SCALE GENOMIC DNA]</scope>
    <source>
        <strain evidence="2 3">1209</strain>
    </source>
</reference>
<dbReference type="Pfam" id="PF12697">
    <property type="entry name" value="Abhydrolase_6"/>
    <property type="match status" value="1"/>
</dbReference>
<dbReference type="GO" id="GO:0016787">
    <property type="term" value="F:hydrolase activity"/>
    <property type="evidence" value="ECO:0007669"/>
    <property type="project" value="UniProtKB-KW"/>
</dbReference>
<organism evidence="2 3">
    <name type="scientific">Chitinophaga polysaccharea</name>
    <dbReference type="NCBI Taxonomy" id="1293035"/>
    <lineage>
        <taxon>Bacteria</taxon>
        <taxon>Pseudomonadati</taxon>
        <taxon>Bacteroidota</taxon>
        <taxon>Chitinophagia</taxon>
        <taxon>Chitinophagales</taxon>
        <taxon>Chitinophagaceae</taxon>
        <taxon>Chitinophaga</taxon>
    </lineage>
</organism>
<name>A0A561PLF3_9BACT</name>
<dbReference type="AlphaFoldDB" id="A0A561PLF3"/>
<dbReference type="Gene3D" id="3.40.50.1820">
    <property type="entry name" value="alpha/beta hydrolase"/>
    <property type="match status" value="1"/>
</dbReference>
<keyword evidence="2" id="KW-0378">Hydrolase</keyword>
<dbReference type="Proteomes" id="UP000320811">
    <property type="component" value="Unassembled WGS sequence"/>
</dbReference>
<dbReference type="InterPro" id="IPR029058">
    <property type="entry name" value="AB_hydrolase_fold"/>
</dbReference>
<feature type="domain" description="AB hydrolase-1" evidence="1">
    <location>
        <begin position="86"/>
        <end position="214"/>
    </location>
</feature>
<dbReference type="OrthoDB" id="9785847at2"/>